<dbReference type="Proteomes" id="UP001597295">
    <property type="component" value="Unassembled WGS sequence"/>
</dbReference>
<organism evidence="1 2">
    <name type="scientific">Lacibacterium aquatile</name>
    <dbReference type="NCBI Taxonomy" id="1168082"/>
    <lineage>
        <taxon>Bacteria</taxon>
        <taxon>Pseudomonadati</taxon>
        <taxon>Pseudomonadota</taxon>
        <taxon>Alphaproteobacteria</taxon>
        <taxon>Rhodospirillales</taxon>
        <taxon>Rhodospirillaceae</taxon>
    </lineage>
</organism>
<comment type="caution">
    <text evidence="1">The sequence shown here is derived from an EMBL/GenBank/DDBJ whole genome shotgun (WGS) entry which is preliminary data.</text>
</comment>
<dbReference type="RefSeq" id="WP_379874994.1">
    <property type="nucleotide sequence ID" value="NZ_JBHUIP010000003.1"/>
</dbReference>
<evidence type="ECO:0000313" key="1">
    <source>
        <dbReference type="EMBL" id="MFD2262082.1"/>
    </source>
</evidence>
<proteinExistence type="predicted"/>
<protein>
    <submittedName>
        <fullName evidence="1">ROK family protein</fullName>
    </submittedName>
</protein>
<dbReference type="Pfam" id="PF00480">
    <property type="entry name" value="ROK"/>
    <property type="match status" value="1"/>
</dbReference>
<dbReference type="InterPro" id="IPR043129">
    <property type="entry name" value="ATPase_NBD"/>
</dbReference>
<sequence length="300" mass="30851">MSMHHIGVDLGGTKVDITLSGAAIEKPLWRDRKPTVTDKGPGGLIAQLATMIQEARAKADGPTTVGLGLPGSIDPQSGEVRNCVMPWLDGTPLPALLSQAVGAPVAFINDAQAFALSEANFGAGRNARIVLGITIGTGVGGGWVIDGRVQAGRHGIAGEIGHIAVEMSGRECYCGRRGCLEQYLSGTALERRYYELTGRNTRLAVIAERAGSGDVVAASVLAEMVEAFGVGVGSLVNAFDPDVIVVGGGVSLLPILFDAGRTALARQAMAVPFKTPVVRAKLGDASGVFGAALIGRQSQA</sequence>
<dbReference type="PANTHER" id="PTHR18964:SF174">
    <property type="entry name" value="D-ALLOSE KINASE-RELATED"/>
    <property type="match status" value="1"/>
</dbReference>
<name>A0ABW5DM05_9PROT</name>
<dbReference type="PANTHER" id="PTHR18964">
    <property type="entry name" value="ROK (REPRESSOR, ORF, KINASE) FAMILY"/>
    <property type="match status" value="1"/>
</dbReference>
<gene>
    <name evidence="1" type="ORF">ACFSM5_04220</name>
</gene>
<reference evidence="2" key="1">
    <citation type="journal article" date="2019" name="Int. J. Syst. Evol. Microbiol.">
        <title>The Global Catalogue of Microorganisms (GCM) 10K type strain sequencing project: providing services to taxonomists for standard genome sequencing and annotation.</title>
        <authorList>
            <consortium name="The Broad Institute Genomics Platform"/>
            <consortium name="The Broad Institute Genome Sequencing Center for Infectious Disease"/>
            <person name="Wu L."/>
            <person name="Ma J."/>
        </authorList>
    </citation>
    <scope>NUCLEOTIDE SEQUENCE [LARGE SCALE GENOMIC DNA]</scope>
    <source>
        <strain evidence="2">CGMCC 1.19062</strain>
    </source>
</reference>
<keyword evidence="2" id="KW-1185">Reference proteome</keyword>
<dbReference type="SUPFAM" id="SSF53067">
    <property type="entry name" value="Actin-like ATPase domain"/>
    <property type="match status" value="1"/>
</dbReference>
<dbReference type="EMBL" id="JBHUIP010000003">
    <property type="protein sequence ID" value="MFD2262082.1"/>
    <property type="molecule type" value="Genomic_DNA"/>
</dbReference>
<accession>A0ABW5DM05</accession>
<dbReference type="InterPro" id="IPR000600">
    <property type="entry name" value="ROK"/>
</dbReference>
<evidence type="ECO:0000313" key="2">
    <source>
        <dbReference type="Proteomes" id="UP001597295"/>
    </source>
</evidence>
<dbReference type="Gene3D" id="3.30.420.40">
    <property type="match status" value="2"/>
</dbReference>